<keyword evidence="9" id="KW-1185">Reference proteome</keyword>
<keyword evidence="5" id="KW-1015">Disulfide bond</keyword>
<sequence>MFHNLPVKVAVMLLILRTGVEAAPTERGELWEIGCRNINYNWLLSSSPAADGTTASVGRWAAGTNSARSHPDSAGLGKRAQMLKMIAALEELQRAVNSTLSSRITVMSRANGRNSGRKNKAVSSPKTASSFLPVSPTVCFWKYCSQN</sequence>
<feature type="chain" id="PRO_5025371243" evidence="7">
    <location>
        <begin position="23"/>
        <end position="147"/>
    </location>
</feature>
<dbReference type="Proteomes" id="UP000005226">
    <property type="component" value="Chromosome 8"/>
</dbReference>
<evidence type="ECO:0000256" key="6">
    <source>
        <dbReference type="SAM" id="MobiDB-lite"/>
    </source>
</evidence>
<dbReference type="GO" id="GO:0005576">
    <property type="term" value="C:extracellular region"/>
    <property type="evidence" value="ECO:0007669"/>
    <property type="project" value="UniProtKB-SubCell"/>
</dbReference>
<name>A0A674MP61_TAKRU</name>
<evidence type="ECO:0000313" key="9">
    <source>
        <dbReference type="Proteomes" id="UP000005226"/>
    </source>
</evidence>
<reference evidence="8" key="2">
    <citation type="submission" date="2025-08" db="UniProtKB">
        <authorList>
            <consortium name="Ensembl"/>
        </authorList>
    </citation>
    <scope>IDENTIFICATION</scope>
</reference>
<dbReference type="AlphaFoldDB" id="A0A674MP61"/>
<keyword evidence="4" id="KW-0372">Hormone</keyword>
<dbReference type="InParanoid" id="A0A674MP61"/>
<dbReference type="InterPro" id="IPR001483">
    <property type="entry name" value="Urotensin_II"/>
</dbReference>
<evidence type="ECO:0000313" key="8">
    <source>
        <dbReference type="Ensembl" id="ENSTRUP00000063262.1"/>
    </source>
</evidence>
<evidence type="ECO:0000256" key="7">
    <source>
        <dbReference type="SAM" id="SignalP"/>
    </source>
</evidence>
<dbReference type="Ensembl" id="ENSTRUT00000077328.1">
    <property type="protein sequence ID" value="ENSTRUP00000063262.1"/>
    <property type="gene ID" value="ENSTRUG00000033438.1"/>
</dbReference>
<evidence type="ECO:0000256" key="2">
    <source>
        <dbReference type="ARBA" id="ARBA00006719"/>
    </source>
</evidence>
<evidence type="ECO:0000256" key="1">
    <source>
        <dbReference type="ARBA" id="ARBA00004613"/>
    </source>
</evidence>
<dbReference type="GO" id="GO:0005179">
    <property type="term" value="F:hormone activity"/>
    <property type="evidence" value="ECO:0007669"/>
    <property type="project" value="UniProtKB-KW"/>
</dbReference>
<dbReference type="GO" id="GO:0008217">
    <property type="term" value="P:regulation of blood pressure"/>
    <property type="evidence" value="ECO:0007669"/>
    <property type="project" value="InterPro"/>
</dbReference>
<dbReference type="PROSITE" id="PS00984">
    <property type="entry name" value="UROTENSIN_II"/>
    <property type="match status" value="1"/>
</dbReference>
<evidence type="ECO:0000256" key="5">
    <source>
        <dbReference type="ARBA" id="ARBA00023157"/>
    </source>
</evidence>
<evidence type="ECO:0000256" key="3">
    <source>
        <dbReference type="ARBA" id="ARBA00022525"/>
    </source>
</evidence>
<keyword evidence="3" id="KW-0964">Secreted</keyword>
<accession>A0A674MP61</accession>
<feature type="signal peptide" evidence="7">
    <location>
        <begin position="1"/>
        <end position="22"/>
    </location>
</feature>
<dbReference type="GeneTree" id="ENSGT00690000103830"/>
<reference evidence="8" key="3">
    <citation type="submission" date="2025-09" db="UniProtKB">
        <authorList>
            <consortium name="Ensembl"/>
        </authorList>
    </citation>
    <scope>IDENTIFICATION</scope>
</reference>
<keyword evidence="7" id="KW-0732">Signal</keyword>
<organism evidence="8 9">
    <name type="scientific">Takifugu rubripes</name>
    <name type="common">Japanese pufferfish</name>
    <name type="synonym">Fugu rubripes</name>
    <dbReference type="NCBI Taxonomy" id="31033"/>
    <lineage>
        <taxon>Eukaryota</taxon>
        <taxon>Metazoa</taxon>
        <taxon>Chordata</taxon>
        <taxon>Craniata</taxon>
        <taxon>Vertebrata</taxon>
        <taxon>Euteleostomi</taxon>
        <taxon>Actinopterygii</taxon>
        <taxon>Neopterygii</taxon>
        <taxon>Teleostei</taxon>
        <taxon>Neoteleostei</taxon>
        <taxon>Acanthomorphata</taxon>
        <taxon>Eupercaria</taxon>
        <taxon>Tetraodontiformes</taxon>
        <taxon>Tetradontoidea</taxon>
        <taxon>Tetraodontidae</taxon>
        <taxon>Takifugu</taxon>
    </lineage>
</organism>
<dbReference type="GO" id="GO:0097746">
    <property type="term" value="P:blood vessel diameter maintenance"/>
    <property type="evidence" value="ECO:0007669"/>
    <property type="project" value="InterPro"/>
</dbReference>
<comment type="similarity">
    <text evidence="2">Belongs to the urotensin-2 family.</text>
</comment>
<reference evidence="8 9" key="1">
    <citation type="journal article" date="2011" name="Genome Biol. Evol.">
        <title>Integration of the genetic map and genome assembly of fugu facilitates insights into distinct features of genome evolution in teleosts and mammals.</title>
        <authorList>
            <person name="Kai W."/>
            <person name="Kikuchi K."/>
            <person name="Tohari S."/>
            <person name="Chew A.K."/>
            <person name="Tay A."/>
            <person name="Fujiwara A."/>
            <person name="Hosoya S."/>
            <person name="Suetake H."/>
            <person name="Naruse K."/>
            <person name="Brenner S."/>
            <person name="Suzuki Y."/>
            <person name="Venkatesh B."/>
        </authorList>
    </citation>
    <scope>NUCLEOTIDE SEQUENCE [LARGE SCALE GENOMIC DNA]</scope>
</reference>
<evidence type="ECO:0000256" key="4">
    <source>
        <dbReference type="ARBA" id="ARBA00022702"/>
    </source>
</evidence>
<comment type="subcellular location">
    <subcellularLocation>
        <location evidence="1">Secreted</location>
    </subcellularLocation>
</comment>
<protein>
    <submittedName>
        <fullName evidence="8">Uncharacterized protein</fullName>
    </submittedName>
</protein>
<feature type="region of interest" description="Disordered" evidence="6">
    <location>
        <begin position="109"/>
        <end position="129"/>
    </location>
</feature>
<proteinExistence type="inferred from homology"/>